<accession>A0A6C0KN94</accession>
<protein>
    <recommendedName>
        <fullName evidence="2">NET domain-containing protein</fullName>
    </recommendedName>
</protein>
<dbReference type="AlphaFoldDB" id="A0A6C0KN94"/>
<name>A0A6C0KN94_9ZZZZ</name>
<evidence type="ECO:0000313" key="1">
    <source>
        <dbReference type="EMBL" id="QHU19472.1"/>
    </source>
</evidence>
<organism evidence="1">
    <name type="scientific">viral metagenome</name>
    <dbReference type="NCBI Taxonomy" id="1070528"/>
    <lineage>
        <taxon>unclassified sequences</taxon>
        <taxon>metagenomes</taxon>
        <taxon>organismal metagenomes</taxon>
    </lineage>
</organism>
<sequence length="101" mass="12128">MEIEDYDYNKLNSIREQIENMSKFNQIEILRILTNHSDVIINENKYGIHINLSEISPNIINKLEMHIKYVQNQELDLNNAEKQKEKYKNTFFIKDNKEIAI</sequence>
<dbReference type="EMBL" id="MN740951">
    <property type="protein sequence ID" value="QHU19472.1"/>
    <property type="molecule type" value="Genomic_DNA"/>
</dbReference>
<proteinExistence type="predicted"/>
<reference evidence="1" key="1">
    <citation type="journal article" date="2020" name="Nature">
        <title>Giant virus diversity and host interactions through global metagenomics.</title>
        <authorList>
            <person name="Schulz F."/>
            <person name="Roux S."/>
            <person name="Paez-Espino D."/>
            <person name="Jungbluth S."/>
            <person name="Walsh D.A."/>
            <person name="Denef V.J."/>
            <person name="McMahon K.D."/>
            <person name="Konstantinidis K.T."/>
            <person name="Eloe-Fadrosh E.A."/>
            <person name="Kyrpides N.C."/>
            <person name="Woyke T."/>
        </authorList>
    </citation>
    <scope>NUCLEOTIDE SEQUENCE</scope>
    <source>
        <strain evidence="1">GVMAG-S-3300013014-104</strain>
    </source>
</reference>
<evidence type="ECO:0008006" key="2">
    <source>
        <dbReference type="Google" id="ProtNLM"/>
    </source>
</evidence>